<dbReference type="EnsemblPlants" id="TuG1812S0002193700.01.T01">
    <property type="protein sequence ID" value="TuG1812S0002193700.01.T01.s_cds25550"/>
    <property type="gene ID" value="TuG1812S0002193700.01"/>
</dbReference>
<dbReference type="PROSITE" id="PS50850">
    <property type="entry name" value="MFS"/>
    <property type="match status" value="1"/>
</dbReference>
<dbReference type="Proteomes" id="UP000015106">
    <property type="component" value="Unassembled WGS sequence"/>
</dbReference>
<sequence>PAYPLALFPTLLLTLFVGVAQGFIFPAIHTFLAKWVPPQERSRSVSLTTSGMYLGATCDMLFFPSHV</sequence>
<comment type="function">
    <text evidence="5">Probable anion transporter.</text>
</comment>
<dbReference type="InterPro" id="IPR050382">
    <property type="entry name" value="MFS_Na/Anion_cotransporter"/>
</dbReference>
<protein>
    <recommendedName>
        <fullName evidence="8">Major facilitator superfamily (MFS) profile domain-containing protein</fullName>
    </recommendedName>
</protein>
<evidence type="ECO:0000256" key="1">
    <source>
        <dbReference type="ARBA" id="ARBA00004141"/>
    </source>
</evidence>
<evidence type="ECO:0000256" key="3">
    <source>
        <dbReference type="ARBA" id="ARBA00022989"/>
    </source>
</evidence>
<dbReference type="Gene3D" id="1.20.1250.20">
    <property type="entry name" value="MFS general substrate transporter like domains"/>
    <property type="match status" value="1"/>
</dbReference>
<feature type="domain" description="Major facilitator superfamily (MFS) profile" evidence="8">
    <location>
        <begin position="1"/>
        <end position="67"/>
    </location>
</feature>
<evidence type="ECO:0000259" key="8">
    <source>
        <dbReference type="PROSITE" id="PS50850"/>
    </source>
</evidence>
<comment type="similarity">
    <text evidence="6">Belongs to the major facilitator superfamily. Sodium/anion cotransporter (TC 2.A.1.14) family.</text>
</comment>
<keyword evidence="3" id="KW-1133">Transmembrane helix</keyword>
<evidence type="ECO:0000313" key="10">
    <source>
        <dbReference type="Proteomes" id="UP000015106"/>
    </source>
</evidence>
<dbReference type="Gramene" id="TuG1812S0002193700.01.T01">
    <property type="protein sequence ID" value="TuG1812S0002193700.01.T01.s_cds25550"/>
    <property type="gene ID" value="TuG1812S0002193700.01"/>
</dbReference>
<keyword evidence="10" id="KW-1185">Reference proteome</keyword>
<dbReference type="PANTHER" id="PTHR11662:SF282">
    <property type="entry name" value="ANION TRANSPORTER 5-RELATED"/>
    <property type="match status" value="1"/>
</dbReference>
<accession>A0A8R7RBH2</accession>
<evidence type="ECO:0000256" key="7">
    <source>
        <dbReference type="SAM" id="SignalP"/>
    </source>
</evidence>
<dbReference type="InterPro" id="IPR011701">
    <property type="entry name" value="MFS"/>
</dbReference>
<proteinExistence type="inferred from homology"/>
<evidence type="ECO:0000256" key="6">
    <source>
        <dbReference type="ARBA" id="ARBA00024362"/>
    </source>
</evidence>
<dbReference type="SUPFAM" id="SSF103473">
    <property type="entry name" value="MFS general substrate transporter"/>
    <property type="match status" value="1"/>
</dbReference>
<reference evidence="10" key="1">
    <citation type="journal article" date="2013" name="Nature">
        <title>Draft genome of the wheat A-genome progenitor Triticum urartu.</title>
        <authorList>
            <person name="Ling H.Q."/>
            <person name="Zhao S."/>
            <person name="Liu D."/>
            <person name="Wang J."/>
            <person name="Sun H."/>
            <person name="Zhang C."/>
            <person name="Fan H."/>
            <person name="Li D."/>
            <person name="Dong L."/>
            <person name="Tao Y."/>
            <person name="Gao C."/>
            <person name="Wu H."/>
            <person name="Li Y."/>
            <person name="Cui Y."/>
            <person name="Guo X."/>
            <person name="Zheng S."/>
            <person name="Wang B."/>
            <person name="Yu K."/>
            <person name="Liang Q."/>
            <person name="Yang W."/>
            <person name="Lou X."/>
            <person name="Chen J."/>
            <person name="Feng M."/>
            <person name="Jian J."/>
            <person name="Zhang X."/>
            <person name="Luo G."/>
            <person name="Jiang Y."/>
            <person name="Liu J."/>
            <person name="Wang Z."/>
            <person name="Sha Y."/>
            <person name="Zhang B."/>
            <person name="Wu H."/>
            <person name="Tang D."/>
            <person name="Shen Q."/>
            <person name="Xue P."/>
            <person name="Zou S."/>
            <person name="Wang X."/>
            <person name="Liu X."/>
            <person name="Wang F."/>
            <person name="Yang Y."/>
            <person name="An X."/>
            <person name="Dong Z."/>
            <person name="Zhang K."/>
            <person name="Zhang X."/>
            <person name="Luo M.C."/>
            <person name="Dvorak J."/>
            <person name="Tong Y."/>
            <person name="Wang J."/>
            <person name="Yang H."/>
            <person name="Li Z."/>
            <person name="Wang D."/>
            <person name="Zhang A."/>
            <person name="Wang J."/>
        </authorList>
    </citation>
    <scope>NUCLEOTIDE SEQUENCE</scope>
    <source>
        <strain evidence="10">cv. G1812</strain>
    </source>
</reference>
<organism evidence="9 10">
    <name type="scientific">Triticum urartu</name>
    <name type="common">Red wild einkorn</name>
    <name type="synonym">Crithodium urartu</name>
    <dbReference type="NCBI Taxonomy" id="4572"/>
    <lineage>
        <taxon>Eukaryota</taxon>
        <taxon>Viridiplantae</taxon>
        <taxon>Streptophyta</taxon>
        <taxon>Embryophyta</taxon>
        <taxon>Tracheophyta</taxon>
        <taxon>Spermatophyta</taxon>
        <taxon>Magnoliopsida</taxon>
        <taxon>Liliopsida</taxon>
        <taxon>Poales</taxon>
        <taxon>Poaceae</taxon>
        <taxon>BOP clade</taxon>
        <taxon>Pooideae</taxon>
        <taxon>Triticodae</taxon>
        <taxon>Triticeae</taxon>
        <taxon>Triticinae</taxon>
        <taxon>Triticum</taxon>
    </lineage>
</organism>
<evidence type="ECO:0000256" key="5">
    <source>
        <dbReference type="ARBA" id="ARBA00024302"/>
    </source>
</evidence>
<dbReference type="InterPro" id="IPR036259">
    <property type="entry name" value="MFS_trans_sf"/>
</dbReference>
<reference evidence="9" key="2">
    <citation type="submission" date="2022-06" db="UniProtKB">
        <authorList>
            <consortium name="EnsemblPlants"/>
        </authorList>
    </citation>
    <scope>IDENTIFICATION</scope>
</reference>
<dbReference type="GO" id="GO:0022857">
    <property type="term" value="F:transmembrane transporter activity"/>
    <property type="evidence" value="ECO:0007669"/>
    <property type="project" value="InterPro"/>
</dbReference>
<evidence type="ECO:0000256" key="2">
    <source>
        <dbReference type="ARBA" id="ARBA00022692"/>
    </source>
</evidence>
<dbReference type="AlphaFoldDB" id="A0A8R7RBH2"/>
<name>A0A8R7RBH2_TRIUA</name>
<keyword evidence="4" id="KW-0472">Membrane</keyword>
<keyword evidence="7" id="KW-0732">Signal</keyword>
<evidence type="ECO:0000313" key="9">
    <source>
        <dbReference type="EnsemblPlants" id="TuG1812S0002193700.01.T01.s_cds25550"/>
    </source>
</evidence>
<dbReference type="GO" id="GO:0016020">
    <property type="term" value="C:membrane"/>
    <property type="evidence" value="ECO:0007669"/>
    <property type="project" value="UniProtKB-SubCell"/>
</dbReference>
<feature type="chain" id="PRO_5035883413" description="Major facilitator superfamily (MFS) profile domain-containing protein" evidence="7">
    <location>
        <begin position="23"/>
        <end position="67"/>
    </location>
</feature>
<evidence type="ECO:0000256" key="4">
    <source>
        <dbReference type="ARBA" id="ARBA00023136"/>
    </source>
</evidence>
<dbReference type="PANTHER" id="PTHR11662">
    <property type="entry name" value="SOLUTE CARRIER FAMILY 17"/>
    <property type="match status" value="1"/>
</dbReference>
<dbReference type="InterPro" id="IPR020846">
    <property type="entry name" value="MFS_dom"/>
</dbReference>
<comment type="subcellular location">
    <subcellularLocation>
        <location evidence="1">Membrane</location>
        <topology evidence="1">Multi-pass membrane protein</topology>
    </subcellularLocation>
</comment>
<feature type="signal peptide" evidence="7">
    <location>
        <begin position="1"/>
        <end position="22"/>
    </location>
</feature>
<dbReference type="Pfam" id="PF07690">
    <property type="entry name" value="MFS_1"/>
    <property type="match status" value="1"/>
</dbReference>
<keyword evidence="2" id="KW-0812">Transmembrane</keyword>